<dbReference type="Proteomes" id="UP001607303">
    <property type="component" value="Unassembled WGS sequence"/>
</dbReference>
<feature type="domain" description="Epoxide hydrolase N-terminal" evidence="8">
    <location>
        <begin position="106"/>
        <end position="218"/>
    </location>
</feature>
<feature type="active site" description="Proton donor" evidence="7">
    <location>
        <position position="429"/>
    </location>
</feature>
<reference evidence="9 10" key="1">
    <citation type="journal article" date="2024" name="Ann. Entomol. Soc. Am.">
        <title>Genomic analyses of the southern and eastern yellowjacket wasps (Hymenoptera: Vespidae) reveal evolutionary signatures of social life.</title>
        <authorList>
            <person name="Catto M.A."/>
            <person name="Caine P.B."/>
            <person name="Orr S.E."/>
            <person name="Hunt B.G."/>
            <person name="Goodisman M.A.D."/>
        </authorList>
    </citation>
    <scope>NUCLEOTIDE SEQUENCE [LARGE SCALE GENOMIC DNA]</scope>
    <source>
        <strain evidence="9">232</strain>
        <tissue evidence="9">Head and thorax</tissue>
    </source>
</reference>
<keyword evidence="5" id="KW-0058">Aromatic hydrocarbons catabolism</keyword>
<accession>A0ABD2CID2</accession>
<evidence type="ECO:0000313" key="9">
    <source>
        <dbReference type="EMBL" id="KAL2744845.1"/>
    </source>
</evidence>
<comment type="similarity">
    <text evidence="3">Belongs to the peptidase S33 family.</text>
</comment>
<proteinExistence type="inferred from homology"/>
<protein>
    <recommendedName>
        <fullName evidence="4">microsomal epoxide hydrolase</fullName>
        <ecNumber evidence="4">3.3.2.9</ecNumber>
    </recommendedName>
</protein>
<evidence type="ECO:0000256" key="4">
    <source>
        <dbReference type="ARBA" id="ARBA00012091"/>
    </source>
</evidence>
<comment type="subcellular location">
    <subcellularLocation>
        <location evidence="2">Microsome membrane</location>
        <topology evidence="2">Single-pass membrane protein</topology>
    </subcellularLocation>
</comment>
<dbReference type="GO" id="GO:0033961">
    <property type="term" value="F:cis-stilbene-oxide hydrolase activity"/>
    <property type="evidence" value="ECO:0007669"/>
    <property type="project" value="UniProtKB-EC"/>
</dbReference>
<keyword evidence="10" id="KW-1185">Reference proteome</keyword>
<evidence type="ECO:0000256" key="5">
    <source>
        <dbReference type="ARBA" id="ARBA00022797"/>
    </source>
</evidence>
<dbReference type="EC" id="3.3.2.9" evidence="4"/>
<comment type="caution">
    <text evidence="9">The sequence shown here is derived from an EMBL/GenBank/DDBJ whole genome shotgun (WGS) entry which is preliminary data.</text>
</comment>
<evidence type="ECO:0000256" key="3">
    <source>
        <dbReference type="ARBA" id="ARBA00010088"/>
    </source>
</evidence>
<evidence type="ECO:0000256" key="2">
    <source>
        <dbReference type="ARBA" id="ARBA00004111"/>
    </source>
</evidence>
<feature type="active site" description="Proton acceptor" evidence="7">
    <location>
        <position position="486"/>
    </location>
</feature>
<dbReference type="InterPro" id="IPR000639">
    <property type="entry name" value="Epox_hydrolase-like"/>
</dbReference>
<dbReference type="AlphaFoldDB" id="A0ABD2CID2"/>
<gene>
    <name evidence="9" type="ORF">V1477_007387</name>
</gene>
<dbReference type="PANTHER" id="PTHR21661">
    <property type="entry name" value="EPOXIDE HYDROLASE 1-RELATED"/>
    <property type="match status" value="1"/>
</dbReference>
<evidence type="ECO:0000256" key="6">
    <source>
        <dbReference type="ARBA" id="ARBA00022801"/>
    </source>
</evidence>
<dbReference type="SUPFAM" id="SSF53474">
    <property type="entry name" value="alpha/beta-Hydrolases"/>
    <property type="match status" value="1"/>
</dbReference>
<feature type="active site" description="Nucleophile" evidence="7">
    <location>
        <position position="284"/>
    </location>
</feature>
<dbReference type="PIRSF" id="PIRSF001112">
    <property type="entry name" value="Epoxide_hydrolase"/>
    <property type="match status" value="1"/>
</dbReference>
<keyword evidence="6" id="KW-0378">Hydrolase</keyword>
<dbReference type="EMBL" id="JAYRBN010000050">
    <property type="protein sequence ID" value="KAL2744845.1"/>
    <property type="molecule type" value="Genomic_DNA"/>
</dbReference>
<dbReference type="PRINTS" id="PR00412">
    <property type="entry name" value="EPOXHYDRLASE"/>
</dbReference>
<sequence length="515" mass="59540">MIKNVTTMEEPRYAIKTLLYTRCSHSISSKKNCKFIEKHYSVILLSFSSLLVIVLDGCEMCKTTIVILLSSIGLYYFIFQRSKLVKPDLPETFWGQEKNKGASKEIRPFKIDVSKSIIDDLNTRLENPRLNVEPLEGVGWTYGISAPYLKKIIEYWRNEYNWTERQSLLNKYPQFVTNIQGLDIHFYHVKPSNLPKDRKVKVLPLLLVHGWPGSVVEFQKIIPLLTKPRPDRDFVFELVVPSLPGYGFSDGAVRPGLAPAHMGTIFKNLMTRLGFEKYYVQGGDWGAVITSSMAALYPENVIGLHSNMCFHMNPLNFWNILGMFLPSLVVEKQYEHRMYPFKDHFYRLMEETGYMHLQASKPDTIGLALTNSPVSLAGYILEKFSMGSNPDYRTRNDGGLLEKFTLNELLDNLMIYWVTDSFTTSARLYAEQFTRKYWDLKIHEIPINVPSACAIFPQEFFYLSEKVLRTRYLNLIQFNYMPKGGHFAAMEESIIFADDIFEFVGKIVELSNKRK</sequence>
<evidence type="ECO:0000256" key="1">
    <source>
        <dbReference type="ARBA" id="ARBA00000221"/>
    </source>
</evidence>
<dbReference type="InterPro" id="IPR029058">
    <property type="entry name" value="AB_hydrolase_fold"/>
</dbReference>
<dbReference type="PANTHER" id="PTHR21661:SF35">
    <property type="entry name" value="EPOXIDE HYDROLASE"/>
    <property type="match status" value="1"/>
</dbReference>
<evidence type="ECO:0000256" key="7">
    <source>
        <dbReference type="PIRSR" id="PIRSR001112-1"/>
    </source>
</evidence>
<organism evidence="9 10">
    <name type="scientific">Vespula maculifrons</name>
    <name type="common">Eastern yellow jacket</name>
    <name type="synonym">Wasp</name>
    <dbReference type="NCBI Taxonomy" id="7453"/>
    <lineage>
        <taxon>Eukaryota</taxon>
        <taxon>Metazoa</taxon>
        <taxon>Ecdysozoa</taxon>
        <taxon>Arthropoda</taxon>
        <taxon>Hexapoda</taxon>
        <taxon>Insecta</taxon>
        <taxon>Pterygota</taxon>
        <taxon>Neoptera</taxon>
        <taxon>Endopterygota</taxon>
        <taxon>Hymenoptera</taxon>
        <taxon>Apocrita</taxon>
        <taxon>Aculeata</taxon>
        <taxon>Vespoidea</taxon>
        <taxon>Vespidae</taxon>
        <taxon>Vespinae</taxon>
        <taxon>Vespula</taxon>
    </lineage>
</organism>
<dbReference type="InterPro" id="IPR010497">
    <property type="entry name" value="Epoxide_hydro_N"/>
</dbReference>
<dbReference type="InterPro" id="IPR016292">
    <property type="entry name" value="Epoxide_hydrolase"/>
</dbReference>
<evidence type="ECO:0000259" key="8">
    <source>
        <dbReference type="Pfam" id="PF06441"/>
    </source>
</evidence>
<dbReference type="Gene3D" id="3.40.50.1820">
    <property type="entry name" value="alpha/beta hydrolase"/>
    <property type="match status" value="1"/>
</dbReference>
<comment type="catalytic activity">
    <reaction evidence="1">
        <text>1-(4-methoxyphenyl)-N-methyl-N-[(3-methyloxetan-3-yl)methyl]methanamine + H2O = 2-{[(4-methoxybenzyl)(methyl)amino]methyl}-2-methylpropane-1,3-diol</text>
        <dbReference type="Rhea" id="RHEA:55764"/>
        <dbReference type="ChEBI" id="CHEBI:15377"/>
        <dbReference type="ChEBI" id="CHEBI:139161"/>
        <dbReference type="ChEBI" id="CHEBI:139164"/>
        <dbReference type="EC" id="3.3.2.9"/>
    </reaction>
</comment>
<name>A0ABD2CID2_VESMC</name>
<evidence type="ECO:0000313" key="10">
    <source>
        <dbReference type="Proteomes" id="UP001607303"/>
    </source>
</evidence>
<dbReference type="Pfam" id="PF06441">
    <property type="entry name" value="EHN"/>
    <property type="match status" value="1"/>
</dbReference>